<evidence type="ECO:0000256" key="1">
    <source>
        <dbReference type="SAM" id="SignalP"/>
    </source>
</evidence>
<evidence type="ECO:0000313" key="2">
    <source>
        <dbReference type="EMBL" id="KAL1605715.1"/>
    </source>
</evidence>
<comment type="caution">
    <text evidence="2">The sequence shown here is derived from an EMBL/GenBank/DDBJ whole genome shotgun (WGS) entry which is preliminary data.</text>
</comment>
<name>A0ABR3RMR4_9PLEO</name>
<feature type="signal peptide" evidence="1">
    <location>
        <begin position="1"/>
        <end position="20"/>
    </location>
</feature>
<keyword evidence="1" id="KW-0732">Signal</keyword>
<keyword evidence="3" id="KW-1185">Reference proteome</keyword>
<dbReference type="Proteomes" id="UP001521222">
    <property type="component" value="Unassembled WGS sequence"/>
</dbReference>
<sequence length="245" mass="28011">MHRVWQIPELLIHIVSFLSADDIDRTFYISRQFRTLLKTNLPPQLRPLPNGRPKQSSVKDKIPQDVREKAQAYIAQEAATPKQLKAEDAYYYWREDARCQVLDTLSPHLHPFLGKYSTRLIDGYESLAAGSMSIQLQIEIPYHTLYTIVHGKDQKDLDAFLAMMPPTSATIFCLGGVQWDLLYANVRYKDYGGIERFSIRVEREQGVRMQDVLEELSGTLVKEGMSGGFGQDVVLMWVLDDESGL</sequence>
<feature type="chain" id="PRO_5046342616" description="F-box domain-containing protein" evidence="1">
    <location>
        <begin position="21"/>
        <end position="245"/>
    </location>
</feature>
<dbReference type="EMBL" id="JAKIXB020000009">
    <property type="protein sequence ID" value="KAL1605715.1"/>
    <property type="molecule type" value="Genomic_DNA"/>
</dbReference>
<evidence type="ECO:0008006" key="4">
    <source>
        <dbReference type="Google" id="ProtNLM"/>
    </source>
</evidence>
<protein>
    <recommendedName>
        <fullName evidence="4">F-box domain-containing protein</fullName>
    </recommendedName>
</protein>
<evidence type="ECO:0000313" key="3">
    <source>
        <dbReference type="Proteomes" id="UP001521222"/>
    </source>
</evidence>
<organism evidence="2 3">
    <name type="scientific">Nothophoma quercina</name>
    <dbReference type="NCBI Taxonomy" id="749835"/>
    <lineage>
        <taxon>Eukaryota</taxon>
        <taxon>Fungi</taxon>
        <taxon>Dikarya</taxon>
        <taxon>Ascomycota</taxon>
        <taxon>Pezizomycotina</taxon>
        <taxon>Dothideomycetes</taxon>
        <taxon>Pleosporomycetidae</taxon>
        <taxon>Pleosporales</taxon>
        <taxon>Pleosporineae</taxon>
        <taxon>Didymellaceae</taxon>
        <taxon>Nothophoma</taxon>
    </lineage>
</organism>
<gene>
    <name evidence="2" type="ORF">SLS59_003518</name>
</gene>
<accession>A0ABR3RMR4</accession>
<reference evidence="2 3" key="1">
    <citation type="submission" date="2024-02" db="EMBL/GenBank/DDBJ databases">
        <title>De novo assembly and annotation of 12 fungi associated with fruit tree decline syndrome in Ontario, Canada.</title>
        <authorList>
            <person name="Sulman M."/>
            <person name="Ellouze W."/>
            <person name="Ilyukhin E."/>
        </authorList>
    </citation>
    <scope>NUCLEOTIDE SEQUENCE [LARGE SCALE GENOMIC DNA]</scope>
    <source>
        <strain evidence="2 3">M97-236</strain>
    </source>
</reference>
<proteinExistence type="predicted"/>